<sequence>MLRKERPDIQKRYWKGVLWSPSYFAASCGGAPISIVRQYIEQQQTPH</sequence>
<dbReference type="AlphaFoldDB" id="A0A238DA45"/>
<proteinExistence type="predicted"/>
<dbReference type="InterPro" id="IPR036515">
    <property type="entry name" value="Transposase_17_sf"/>
</dbReference>
<dbReference type="GO" id="GO:0004803">
    <property type="term" value="F:transposase activity"/>
    <property type="evidence" value="ECO:0007669"/>
    <property type="project" value="InterPro"/>
</dbReference>
<keyword evidence="3" id="KW-1185">Reference proteome</keyword>
<dbReference type="EMBL" id="FLMQ01000058">
    <property type="protein sequence ID" value="SBP90012.1"/>
    <property type="molecule type" value="Genomic_DNA"/>
</dbReference>
<evidence type="ECO:0000259" key="1">
    <source>
        <dbReference type="Pfam" id="PF01797"/>
    </source>
</evidence>
<organism evidence="2 3">
    <name type="scientific">Thiomonas delicata</name>
    <name type="common">Thiomonas cuprina</name>
    <dbReference type="NCBI Taxonomy" id="364030"/>
    <lineage>
        <taxon>Bacteria</taxon>
        <taxon>Pseudomonadati</taxon>
        <taxon>Pseudomonadota</taxon>
        <taxon>Betaproteobacteria</taxon>
        <taxon>Burkholderiales</taxon>
        <taxon>Thiomonas</taxon>
    </lineage>
</organism>
<evidence type="ECO:0000313" key="3">
    <source>
        <dbReference type="Proteomes" id="UP000214566"/>
    </source>
</evidence>
<dbReference type="InterPro" id="IPR002686">
    <property type="entry name" value="Transposase_17"/>
</dbReference>
<dbReference type="GO" id="GO:0006313">
    <property type="term" value="P:DNA transposition"/>
    <property type="evidence" value="ECO:0007669"/>
    <property type="project" value="InterPro"/>
</dbReference>
<protein>
    <submittedName>
        <fullName evidence="2">Transposase</fullName>
    </submittedName>
</protein>
<dbReference type="SUPFAM" id="SSF143422">
    <property type="entry name" value="Transposase IS200-like"/>
    <property type="match status" value="1"/>
</dbReference>
<dbReference type="Gene3D" id="3.30.70.1290">
    <property type="entry name" value="Transposase IS200-like"/>
    <property type="match status" value="1"/>
</dbReference>
<dbReference type="Proteomes" id="UP000214566">
    <property type="component" value="Unassembled WGS sequence"/>
</dbReference>
<feature type="domain" description="Transposase IS200-like" evidence="1">
    <location>
        <begin position="1"/>
        <end position="43"/>
    </location>
</feature>
<dbReference type="GO" id="GO:0003677">
    <property type="term" value="F:DNA binding"/>
    <property type="evidence" value="ECO:0007669"/>
    <property type="project" value="InterPro"/>
</dbReference>
<dbReference type="PROSITE" id="PS51257">
    <property type="entry name" value="PROKAR_LIPOPROTEIN"/>
    <property type="match status" value="1"/>
</dbReference>
<dbReference type="Pfam" id="PF01797">
    <property type="entry name" value="Y1_Tnp"/>
    <property type="match status" value="1"/>
</dbReference>
<name>A0A238DA45_THIDL</name>
<evidence type="ECO:0000313" key="2">
    <source>
        <dbReference type="EMBL" id="SBP90012.1"/>
    </source>
</evidence>
<gene>
    <name evidence="2" type="ORF">THIARS_90162</name>
</gene>
<reference evidence="2 3" key="1">
    <citation type="submission" date="2016-06" db="EMBL/GenBank/DDBJ databases">
        <authorList>
            <person name="Kjaerup R.B."/>
            <person name="Dalgaard T.S."/>
            <person name="Juul-Madsen H.R."/>
        </authorList>
    </citation>
    <scope>NUCLEOTIDE SEQUENCE [LARGE SCALE GENOMIC DNA]</scope>
    <source>
        <strain evidence="2 3">DSM 16361</strain>
    </source>
</reference>
<accession>A0A238DA45</accession>